<reference evidence="1" key="1">
    <citation type="submission" date="2010-08" db="EMBL/GenBank/DDBJ databases">
        <authorList>
            <person name="Muzny D."/>
            <person name="Qin X."/>
            <person name="Deng J."/>
            <person name="Jiang H."/>
            <person name="Liu Y."/>
            <person name="Qu J."/>
            <person name="Song X.-Z."/>
            <person name="Zhang L."/>
            <person name="Thornton R."/>
            <person name="Coyle M."/>
            <person name="Francisco L."/>
            <person name="Jackson L."/>
            <person name="Javaid M."/>
            <person name="Korchina V."/>
            <person name="Kovar C."/>
            <person name="Mata R."/>
            <person name="Mathew T."/>
            <person name="Ngo R."/>
            <person name="Nguyen L."/>
            <person name="Nguyen N."/>
            <person name="Okwuonu G."/>
            <person name="Ongeri F."/>
            <person name="Pham C."/>
            <person name="Simmons D."/>
            <person name="Wilczek-Boney K."/>
            <person name="Hale W."/>
            <person name="Jakkamsetti A."/>
            <person name="Pham P."/>
            <person name="Ruth R."/>
            <person name="San Lucas F."/>
            <person name="Warren J."/>
            <person name="Zhang J."/>
            <person name="Zhao Z."/>
            <person name="Zhou C."/>
            <person name="Zhu D."/>
            <person name="Lee S."/>
            <person name="Bess C."/>
            <person name="Blankenburg K."/>
            <person name="Forbes L."/>
            <person name="Fu Q."/>
            <person name="Gubbala S."/>
            <person name="Hirani K."/>
            <person name="Jayaseelan J.C."/>
            <person name="Lara F."/>
            <person name="Munidasa M."/>
            <person name="Palculict T."/>
            <person name="Patil S."/>
            <person name="Pu L.-L."/>
            <person name="Saada N."/>
            <person name="Tang L."/>
            <person name="Weissenberger G."/>
            <person name="Zhu Y."/>
            <person name="Hemphill L."/>
            <person name="Shang Y."/>
            <person name="Youmans B."/>
            <person name="Ayvaz T."/>
            <person name="Ross M."/>
            <person name="Santibanez J."/>
            <person name="Aqrawi P."/>
            <person name="Gross S."/>
            <person name="Joshi V."/>
            <person name="Fowler G."/>
            <person name="Nazareth L."/>
            <person name="Reid J."/>
            <person name="Worley K."/>
            <person name="Petrosino J."/>
            <person name="Highlander S."/>
            <person name="Gibbs R."/>
        </authorList>
    </citation>
    <scope>NUCLEOTIDE SEQUENCE [LARGE SCALE GENOMIC DNA]</scope>
    <source>
        <strain evidence="1">ATCC 35239</strain>
    </source>
</reference>
<protein>
    <submittedName>
        <fullName evidence="1">Uncharacterized protein</fullName>
    </submittedName>
</protein>
<organism evidence="1 2">
    <name type="scientific">Mobiluncus mulieris ATCC 35239</name>
    <dbReference type="NCBI Taxonomy" id="871571"/>
    <lineage>
        <taxon>Bacteria</taxon>
        <taxon>Bacillati</taxon>
        <taxon>Actinomycetota</taxon>
        <taxon>Actinomycetes</taxon>
        <taxon>Actinomycetales</taxon>
        <taxon>Actinomycetaceae</taxon>
        <taxon>Mobiluncus</taxon>
    </lineage>
</organism>
<dbReference type="Proteomes" id="UP000003045">
    <property type="component" value="Unassembled WGS sequence"/>
</dbReference>
<accession>E0QQ47</accession>
<name>E0QQ47_9ACTO</name>
<sequence>MLWIFGNGNVSVDSKIAPSTVKIKYFYPKTFCRGVFWASLGVLRFMRCHF</sequence>
<gene>
    <name evidence="1" type="ORF">HMPREF0580_0974</name>
</gene>
<keyword evidence="2" id="KW-1185">Reference proteome</keyword>
<evidence type="ECO:0000313" key="1">
    <source>
        <dbReference type="EMBL" id="EFM46427.1"/>
    </source>
</evidence>
<evidence type="ECO:0000313" key="2">
    <source>
        <dbReference type="Proteomes" id="UP000003045"/>
    </source>
</evidence>
<dbReference type="HOGENOM" id="CLU_3119911_0_0_11"/>
<proteinExistence type="predicted"/>
<dbReference type="EMBL" id="AEET01000024">
    <property type="protein sequence ID" value="EFM46427.1"/>
    <property type="molecule type" value="Genomic_DNA"/>
</dbReference>
<comment type="caution">
    <text evidence="1">The sequence shown here is derived from an EMBL/GenBank/DDBJ whole genome shotgun (WGS) entry which is preliminary data.</text>
</comment>
<dbReference type="AlphaFoldDB" id="E0QQ47"/>